<evidence type="ECO:0000313" key="4">
    <source>
        <dbReference type="Proteomes" id="UP000256838"/>
    </source>
</evidence>
<dbReference type="Gene3D" id="1.25.40.10">
    <property type="entry name" value="Tetratricopeptide repeat domain"/>
    <property type="match status" value="1"/>
</dbReference>
<dbReference type="InterPro" id="IPR038461">
    <property type="entry name" value="Schlafen_AlbA_2_dom_sf"/>
</dbReference>
<keyword evidence="4" id="KW-1185">Reference proteome</keyword>
<dbReference type="InterPro" id="IPR011990">
    <property type="entry name" value="TPR-like_helical_dom_sf"/>
</dbReference>
<proteinExistence type="predicted"/>
<feature type="compositionally biased region" description="Basic residues" evidence="1">
    <location>
        <begin position="15"/>
        <end position="25"/>
    </location>
</feature>
<comment type="caution">
    <text evidence="3">The sequence shown here is derived from an EMBL/GenBank/DDBJ whole genome shotgun (WGS) entry which is preliminary data.</text>
</comment>
<dbReference type="AlphaFoldDB" id="A0A3D8K0Y7"/>
<dbReference type="PANTHER" id="PTHR30595:SF6">
    <property type="entry name" value="SCHLAFEN ALBA-2 DOMAIN-CONTAINING PROTEIN"/>
    <property type="match status" value="1"/>
</dbReference>
<accession>A0A3D8K0Y7</accession>
<evidence type="ECO:0000256" key="1">
    <source>
        <dbReference type="SAM" id="MobiDB-lite"/>
    </source>
</evidence>
<dbReference type="OrthoDB" id="9807853at2"/>
<dbReference type="EMBL" id="QRGA01000006">
    <property type="protein sequence ID" value="RDU98909.1"/>
    <property type="molecule type" value="Genomic_DNA"/>
</dbReference>
<feature type="domain" description="Schlafen AlbA-2" evidence="2">
    <location>
        <begin position="86"/>
        <end position="216"/>
    </location>
</feature>
<dbReference type="PANTHER" id="PTHR30595">
    <property type="entry name" value="GLPR-RELATED TRANSCRIPTIONAL REPRESSOR"/>
    <property type="match status" value="1"/>
</dbReference>
<dbReference type="InterPro" id="IPR038475">
    <property type="entry name" value="RecG_C_sf"/>
</dbReference>
<reference evidence="3 4" key="1">
    <citation type="submission" date="2018-08" db="EMBL/GenBank/DDBJ databases">
        <title>Paraburkholderia sp. DHOM06 isolated from forest soil.</title>
        <authorList>
            <person name="Gao Z.-H."/>
            <person name="Qiu L.-H."/>
        </authorList>
    </citation>
    <scope>NUCLEOTIDE SEQUENCE [LARGE SCALE GENOMIC DNA]</scope>
    <source>
        <strain evidence="3 4">DHOM06</strain>
    </source>
</reference>
<dbReference type="InterPro" id="IPR007421">
    <property type="entry name" value="Schlafen_AlbA_2_dom"/>
</dbReference>
<protein>
    <recommendedName>
        <fullName evidence="2">Schlafen AlbA-2 domain-containing protein</fullName>
    </recommendedName>
</protein>
<dbReference type="SUPFAM" id="SSF81901">
    <property type="entry name" value="HCP-like"/>
    <property type="match status" value="1"/>
</dbReference>
<evidence type="ECO:0000259" key="2">
    <source>
        <dbReference type="Pfam" id="PF04326"/>
    </source>
</evidence>
<dbReference type="Proteomes" id="UP000256838">
    <property type="component" value="Unassembled WGS sequence"/>
</dbReference>
<dbReference type="Pfam" id="PF04326">
    <property type="entry name" value="SLFN_AlbA_2"/>
    <property type="match status" value="1"/>
</dbReference>
<gene>
    <name evidence="3" type="ORF">DWV00_11710</name>
</gene>
<dbReference type="Pfam" id="PF13749">
    <property type="entry name" value="HATPase_c_4"/>
    <property type="match status" value="1"/>
</dbReference>
<organism evidence="3 4">
    <name type="scientific">Trinickia dinghuensis</name>
    <dbReference type="NCBI Taxonomy" id="2291023"/>
    <lineage>
        <taxon>Bacteria</taxon>
        <taxon>Pseudomonadati</taxon>
        <taxon>Pseudomonadota</taxon>
        <taxon>Betaproteobacteria</taxon>
        <taxon>Burkholderiales</taxon>
        <taxon>Burkholderiaceae</taxon>
        <taxon>Trinickia</taxon>
    </lineage>
</organism>
<feature type="region of interest" description="Disordered" evidence="1">
    <location>
        <begin position="1"/>
        <end position="25"/>
    </location>
</feature>
<evidence type="ECO:0000313" key="3">
    <source>
        <dbReference type="EMBL" id="RDU98909.1"/>
    </source>
</evidence>
<dbReference type="Gene3D" id="3.30.565.60">
    <property type="match status" value="1"/>
</dbReference>
<dbReference type="Gene3D" id="3.30.950.30">
    <property type="entry name" value="Schlafen, AAA domain"/>
    <property type="match status" value="1"/>
</dbReference>
<sequence length="732" mass="81705">MGDTTRRIPGQAPQRRSRRAAQRPQHWRGRRLRPSCLGQSPIAVDSAASRRQACWLVAFAISVRVDVVSSILPINVDDLLRLQGVESARVEFKASWDEKAAGSQVIRTICAFANDFQNLNGGYIVIGVAEQGGAAILPAKGLFEKEIEDAQKWIRGRCNVIDPVYQPVLSPEIHEGRRILVVWAPGSQARPHQAPESVEKGASRKFYIRLGSETVDADKQPELKTQLMQLTARVPFDDRRALQASVLDVRETKVREFLNDIGSGLVDEADTKTLYRALRIADPVNGHDAPRNVGLLFFSQNPEQWFPGARIEVVQFAGDSSGNVLEEKIFNQRPVQEQLRECLAYLEGLSVRMIQKLPGRTQAGHWVSYPSLALREALVNAVYHRSYEGTQEPIKVYLYPDRMEIISYPGPVPGIETKHLDGSAPLPPVPARNRRIGELLKELRLAEGRGTGIPKVRRTMEQNGSPPPQFDFDQPRSYFRVTLPVHPEYQAILALQDVAHLRAIGDAQGALQRLQEAYEANPATLGVAVELAKELVSKGDIHGAEAIFQQFRGSNPVANAASLITLIASAWLDARKQKEAVAWLNRLSDLDAVGDAFEAAIQEKRAGRLKKAHRYFQLAGDAVLQDAKALHEFAQVKMKLAGEVRPRPGSQGNAAYARLLYEAKEMLQRVVQMDAPRARHAWAWFDLGKVLRWSRAPLPDIRHAFEKAVEYDPHENRFSRALNELDDRNGGH</sequence>
<name>A0A3D8K0Y7_9BURK</name>